<evidence type="ECO:0000259" key="4">
    <source>
        <dbReference type="Pfam" id="PF22725"/>
    </source>
</evidence>
<dbReference type="PANTHER" id="PTHR43708">
    <property type="entry name" value="CONSERVED EXPRESSED OXIDOREDUCTASE (EUROFUNG)"/>
    <property type="match status" value="1"/>
</dbReference>
<dbReference type="PANTHER" id="PTHR43708:SF5">
    <property type="entry name" value="CONSERVED EXPRESSED OXIDOREDUCTASE (EUROFUNG)-RELATED"/>
    <property type="match status" value="1"/>
</dbReference>
<name>A0A1H4MPR4_9ACTN</name>
<dbReference type="InterPro" id="IPR051317">
    <property type="entry name" value="Gfo/Idh/MocA_oxidoreduct"/>
</dbReference>
<dbReference type="Gene3D" id="3.40.50.720">
    <property type="entry name" value="NAD(P)-binding Rossmann-like Domain"/>
    <property type="match status" value="1"/>
</dbReference>
<evidence type="ECO:0000313" key="5">
    <source>
        <dbReference type="EMBL" id="SEB85150.1"/>
    </source>
</evidence>
<dbReference type="Pfam" id="PF22725">
    <property type="entry name" value="GFO_IDH_MocA_C3"/>
    <property type="match status" value="1"/>
</dbReference>
<dbReference type="SUPFAM" id="SSF51735">
    <property type="entry name" value="NAD(P)-binding Rossmann-fold domains"/>
    <property type="match status" value="1"/>
</dbReference>
<comment type="similarity">
    <text evidence="1">Belongs to the Gfo/Idh/MocA family.</text>
</comment>
<feature type="domain" description="Gfo/Idh/MocA-like oxidoreductase N-terminal" evidence="3">
    <location>
        <begin position="6"/>
        <end position="120"/>
    </location>
</feature>
<dbReference type="AlphaFoldDB" id="A0A1H4MPR4"/>
<dbReference type="Pfam" id="PF01408">
    <property type="entry name" value="GFO_IDH_MocA"/>
    <property type="match status" value="1"/>
</dbReference>
<protein>
    <submittedName>
        <fullName evidence="5">Predicted dehydrogenase</fullName>
    </submittedName>
</protein>
<evidence type="ECO:0000259" key="3">
    <source>
        <dbReference type="Pfam" id="PF01408"/>
    </source>
</evidence>
<dbReference type="STRING" id="67331.SAMN04490357_0552"/>
<organism evidence="5 6">
    <name type="scientific">Streptomyces misionensis</name>
    <dbReference type="NCBI Taxonomy" id="67331"/>
    <lineage>
        <taxon>Bacteria</taxon>
        <taxon>Bacillati</taxon>
        <taxon>Actinomycetota</taxon>
        <taxon>Actinomycetes</taxon>
        <taxon>Kitasatosporales</taxon>
        <taxon>Streptomycetaceae</taxon>
        <taxon>Streptomyces</taxon>
    </lineage>
</organism>
<dbReference type="InterPro" id="IPR055170">
    <property type="entry name" value="GFO_IDH_MocA-like_dom"/>
</dbReference>
<dbReference type="InterPro" id="IPR000683">
    <property type="entry name" value="Gfo/Idh/MocA-like_OxRdtase_N"/>
</dbReference>
<dbReference type="InterPro" id="IPR036291">
    <property type="entry name" value="NAD(P)-bd_dom_sf"/>
</dbReference>
<dbReference type="RefSeq" id="WP_208624810.1">
    <property type="nucleotide sequence ID" value="NZ_FNTD01000004.1"/>
</dbReference>
<evidence type="ECO:0000313" key="6">
    <source>
        <dbReference type="Proteomes" id="UP000182375"/>
    </source>
</evidence>
<proteinExistence type="inferred from homology"/>
<dbReference type="Gene3D" id="3.30.360.10">
    <property type="entry name" value="Dihydrodipicolinate Reductase, domain 2"/>
    <property type="match status" value="1"/>
</dbReference>
<dbReference type="GeneID" id="95509824"/>
<dbReference type="GO" id="GO:0000166">
    <property type="term" value="F:nucleotide binding"/>
    <property type="evidence" value="ECO:0007669"/>
    <property type="project" value="InterPro"/>
</dbReference>
<accession>A0A1H4MPR4</accession>
<evidence type="ECO:0000256" key="2">
    <source>
        <dbReference type="ARBA" id="ARBA00023002"/>
    </source>
</evidence>
<reference evidence="5 6" key="1">
    <citation type="submission" date="2016-10" db="EMBL/GenBank/DDBJ databases">
        <authorList>
            <person name="de Groot N.N."/>
        </authorList>
    </citation>
    <scope>NUCLEOTIDE SEQUENCE [LARGE SCALE GENOMIC DNA]</scope>
    <source>
        <strain evidence="5 6">DSM 40306</strain>
    </source>
</reference>
<dbReference type="SUPFAM" id="SSF55347">
    <property type="entry name" value="Glyceraldehyde-3-phosphate dehydrogenase-like, C-terminal domain"/>
    <property type="match status" value="1"/>
</dbReference>
<gene>
    <name evidence="5" type="ORF">SAMN04490357_0552</name>
</gene>
<sequence>MTRPLRLGVVGLGAISPYYLAAAERLPEWELTAVCDARAETLDAFGGTAARFRDHRTLLADARPDALVVAVPNDVHLPVCRDALAAGVPVCVEKPLALTAAEGRLLVELARRHEVPLMTAFHRRYNTAVRDLARRTAGREIRSVKVRYLERIEDHLGGEDWYLDPARCGGGCVADNGPNALDVVRLLLGDLTLTGCELRRDGLGLDRRAVLRLRGRTGASASVELDWSYPGERKDVEVELGDGEVLVADMLAGHTAFKGSLWHEYEAILREFAVLAEAGAAAGPGAHGGLQALELVEAAYRRALPAAGTATTVAGR</sequence>
<dbReference type="Proteomes" id="UP000182375">
    <property type="component" value="Unassembled WGS sequence"/>
</dbReference>
<keyword evidence="2" id="KW-0560">Oxidoreductase</keyword>
<dbReference type="EMBL" id="FNTD01000004">
    <property type="protein sequence ID" value="SEB85150.1"/>
    <property type="molecule type" value="Genomic_DNA"/>
</dbReference>
<evidence type="ECO:0000256" key="1">
    <source>
        <dbReference type="ARBA" id="ARBA00010928"/>
    </source>
</evidence>
<feature type="domain" description="GFO/IDH/MocA-like oxidoreductase" evidence="4">
    <location>
        <begin position="140"/>
        <end position="238"/>
    </location>
</feature>
<dbReference type="GO" id="GO:0016491">
    <property type="term" value="F:oxidoreductase activity"/>
    <property type="evidence" value="ECO:0007669"/>
    <property type="project" value="UniProtKB-KW"/>
</dbReference>